<dbReference type="Gene3D" id="3.40.50.1460">
    <property type="match status" value="1"/>
</dbReference>
<evidence type="ECO:0000256" key="2">
    <source>
        <dbReference type="SAM" id="Phobius"/>
    </source>
</evidence>
<name>A0ABT7M1X0_9PSEU</name>
<dbReference type="SUPFAM" id="SSF52129">
    <property type="entry name" value="Caspase-like"/>
    <property type="match status" value="1"/>
</dbReference>
<dbReference type="PROSITE" id="PS00018">
    <property type="entry name" value="EF_HAND_1"/>
    <property type="match status" value="1"/>
</dbReference>
<dbReference type="NCBIfam" id="NF047832">
    <property type="entry name" value="caspase_w_EACC1"/>
    <property type="match status" value="1"/>
</dbReference>
<dbReference type="EMBL" id="JASVWF010000001">
    <property type="protein sequence ID" value="MDL5154655.1"/>
    <property type="molecule type" value="Genomic_DNA"/>
</dbReference>
<keyword evidence="5" id="KW-1185">Reference proteome</keyword>
<dbReference type="InterPro" id="IPR011600">
    <property type="entry name" value="Pept_C14_caspase"/>
</dbReference>
<sequence>MSSNRHALLIATNVHDDPTIAQLSAPENDVENLAEVLRDPAVGGFEVTTLVNLPSYEVGDKVASFLQARSVRDLTLLYFSGHGIKDDRGDLHFAFKNTIQERVAFSSVSAEQINRALDDCRSTQKVVILDCCYSGAFPIGVTAKADDKVGTLSRLSGRGRVILTASDVTQFSFEGKTLVDGVERASSLFTRYLIEGIQSGDADLNGDGDISLDELYGYVHDKVVTERPSQRPKKQENLEGRIVFAWNHRWSLPPWIDALLAGEIPAARLQAIEAMKELHGRGNESVKTHISARLASIAENDDSVTVRSAATIAMAKNRTPPLPTPDRKMQPRTQEVPVEREKPPRDHGDVSDPTTRGVGTTLGTNERNQSKTDTPTSARPSRRASGAISSPRAGGVQKPVTAASSDNKLIPSGSRISKLESYQKEVLVAVGFLAGAIILVVVLSITVDSDSGTSAGSTPQGFMSSMLPTAFPGSVTSACSNAPLSVDDAAAASCKNSDGSTTTYHQLVGGRATSTVSVDPTQRELSTTTNRCGSINTGIVYGGGLAGNNYIPVNLTLFTGKFYAQVKGLPGQSQSELPQPAGNSTLLCAP</sequence>
<gene>
    <name evidence="4" type="ORF">QRT03_01695</name>
</gene>
<evidence type="ECO:0000313" key="5">
    <source>
        <dbReference type="Proteomes" id="UP001231924"/>
    </source>
</evidence>
<dbReference type="EC" id="3.4.22.-" evidence="4"/>
<evidence type="ECO:0000313" key="4">
    <source>
        <dbReference type="EMBL" id="MDL5154655.1"/>
    </source>
</evidence>
<dbReference type="Pfam" id="PF00656">
    <property type="entry name" value="Peptidase_C14"/>
    <property type="match status" value="1"/>
</dbReference>
<feature type="compositionally biased region" description="Polar residues" evidence="1">
    <location>
        <begin position="571"/>
        <end position="590"/>
    </location>
</feature>
<keyword evidence="4" id="KW-0378">Hydrolase</keyword>
<dbReference type="PANTHER" id="PTHR22576">
    <property type="entry name" value="MUCOSA ASSOCIATED LYMPHOID TISSUE LYMPHOMA TRANSLOCATION PROTEIN 1/PARACASPASE"/>
    <property type="match status" value="1"/>
</dbReference>
<feature type="domain" description="Peptidase C14 caspase" evidence="3">
    <location>
        <begin position="5"/>
        <end position="235"/>
    </location>
</feature>
<organism evidence="4 5">
    <name type="scientific">Actinomycetospora termitidis</name>
    <dbReference type="NCBI Taxonomy" id="3053470"/>
    <lineage>
        <taxon>Bacteria</taxon>
        <taxon>Bacillati</taxon>
        <taxon>Actinomycetota</taxon>
        <taxon>Actinomycetes</taxon>
        <taxon>Pseudonocardiales</taxon>
        <taxon>Pseudonocardiaceae</taxon>
        <taxon>Actinomycetospora</taxon>
    </lineage>
</organism>
<dbReference type="RefSeq" id="WP_286050689.1">
    <property type="nucleotide sequence ID" value="NZ_JASVWF010000001.1"/>
</dbReference>
<keyword evidence="2" id="KW-0812">Transmembrane</keyword>
<reference evidence="4 5" key="1">
    <citation type="submission" date="2023-06" db="EMBL/GenBank/DDBJ databases">
        <title>Actinomycetospora Odt1-22.</title>
        <authorList>
            <person name="Supong K."/>
        </authorList>
    </citation>
    <scope>NUCLEOTIDE SEQUENCE [LARGE SCALE GENOMIC DNA]</scope>
    <source>
        <strain evidence="4 5">Odt1-22</strain>
    </source>
</reference>
<dbReference type="Proteomes" id="UP001231924">
    <property type="component" value="Unassembled WGS sequence"/>
</dbReference>
<feature type="transmembrane region" description="Helical" evidence="2">
    <location>
        <begin position="426"/>
        <end position="447"/>
    </location>
</feature>
<accession>A0ABT7M1X0</accession>
<proteinExistence type="predicted"/>
<keyword evidence="2" id="KW-1133">Transmembrane helix</keyword>
<dbReference type="GO" id="GO:0016787">
    <property type="term" value="F:hydrolase activity"/>
    <property type="evidence" value="ECO:0007669"/>
    <property type="project" value="UniProtKB-KW"/>
</dbReference>
<feature type="compositionally biased region" description="Polar residues" evidence="1">
    <location>
        <begin position="352"/>
        <end position="379"/>
    </location>
</feature>
<keyword evidence="2" id="KW-0472">Membrane</keyword>
<evidence type="ECO:0000256" key="1">
    <source>
        <dbReference type="SAM" id="MobiDB-lite"/>
    </source>
</evidence>
<dbReference type="InterPro" id="IPR018247">
    <property type="entry name" value="EF_Hand_1_Ca_BS"/>
</dbReference>
<dbReference type="InterPro" id="IPR052039">
    <property type="entry name" value="Caspase-related_regulators"/>
</dbReference>
<evidence type="ECO:0000259" key="3">
    <source>
        <dbReference type="Pfam" id="PF00656"/>
    </source>
</evidence>
<feature type="region of interest" description="Disordered" evidence="1">
    <location>
        <begin position="570"/>
        <end position="590"/>
    </location>
</feature>
<feature type="compositionally biased region" description="Basic and acidic residues" evidence="1">
    <location>
        <begin position="337"/>
        <end position="350"/>
    </location>
</feature>
<protein>
    <submittedName>
        <fullName evidence="4">Caspase family protein</fullName>
        <ecNumber evidence="4">3.4.22.-</ecNumber>
    </submittedName>
</protein>
<comment type="caution">
    <text evidence="4">The sequence shown here is derived from an EMBL/GenBank/DDBJ whole genome shotgun (WGS) entry which is preliminary data.</text>
</comment>
<dbReference type="PANTHER" id="PTHR22576:SF37">
    <property type="entry name" value="MUCOSA-ASSOCIATED LYMPHOID TISSUE LYMPHOMA TRANSLOCATION PROTEIN 1"/>
    <property type="match status" value="1"/>
</dbReference>
<dbReference type="InterPro" id="IPR029030">
    <property type="entry name" value="Caspase-like_dom_sf"/>
</dbReference>
<feature type="region of interest" description="Disordered" evidence="1">
    <location>
        <begin position="312"/>
        <end position="412"/>
    </location>
</feature>